<accession>A0A8H6Y4G0</accession>
<dbReference type="Pfam" id="PF24883">
    <property type="entry name" value="NPHP3_N"/>
    <property type="match status" value="1"/>
</dbReference>
<comment type="caution">
    <text evidence="4">The sequence shown here is derived from an EMBL/GenBank/DDBJ whole genome shotgun (WGS) entry which is preliminary data.</text>
</comment>
<feature type="region of interest" description="Disordered" evidence="2">
    <location>
        <begin position="1"/>
        <end position="79"/>
    </location>
</feature>
<dbReference type="PROSITE" id="PS50837">
    <property type="entry name" value="NACHT"/>
    <property type="match status" value="1"/>
</dbReference>
<dbReference type="SUPFAM" id="SSF52540">
    <property type="entry name" value="P-loop containing nucleoside triphosphate hydrolases"/>
    <property type="match status" value="1"/>
</dbReference>
<dbReference type="InterPro" id="IPR007111">
    <property type="entry name" value="NACHT_NTPase"/>
</dbReference>
<keyword evidence="1" id="KW-0677">Repeat</keyword>
<keyword evidence="5" id="KW-1185">Reference proteome</keyword>
<feature type="domain" description="NACHT" evidence="3">
    <location>
        <begin position="324"/>
        <end position="468"/>
    </location>
</feature>
<evidence type="ECO:0000256" key="2">
    <source>
        <dbReference type="SAM" id="MobiDB-lite"/>
    </source>
</evidence>
<organism evidence="4 5">
    <name type="scientific">Mycena sanguinolenta</name>
    <dbReference type="NCBI Taxonomy" id="230812"/>
    <lineage>
        <taxon>Eukaryota</taxon>
        <taxon>Fungi</taxon>
        <taxon>Dikarya</taxon>
        <taxon>Basidiomycota</taxon>
        <taxon>Agaricomycotina</taxon>
        <taxon>Agaricomycetes</taxon>
        <taxon>Agaricomycetidae</taxon>
        <taxon>Agaricales</taxon>
        <taxon>Marasmiineae</taxon>
        <taxon>Mycenaceae</taxon>
        <taxon>Mycena</taxon>
    </lineage>
</organism>
<evidence type="ECO:0000256" key="1">
    <source>
        <dbReference type="ARBA" id="ARBA00022737"/>
    </source>
</evidence>
<dbReference type="EMBL" id="JACAZH010000013">
    <property type="protein sequence ID" value="KAF7351607.1"/>
    <property type="molecule type" value="Genomic_DNA"/>
</dbReference>
<evidence type="ECO:0000313" key="4">
    <source>
        <dbReference type="EMBL" id="KAF7351607.1"/>
    </source>
</evidence>
<gene>
    <name evidence="4" type="ORF">MSAN_01593200</name>
</gene>
<feature type="compositionally biased region" description="Polar residues" evidence="2">
    <location>
        <begin position="29"/>
        <end position="50"/>
    </location>
</feature>
<dbReference type="OrthoDB" id="163438at2759"/>
<dbReference type="Proteomes" id="UP000623467">
    <property type="component" value="Unassembled WGS sequence"/>
</dbReference>
<dbReference type="InterPro" id="IPR027417">
    <property type="entry name" value="P-loop_NTPase"/>
</dbReference>
<dbReference type="InterPro" id="IPR056884">
    <property type="entry name" value="NPHP3-like_N"/>
</dbReference>
<dbReference type="PANTHER" id="PTHR10039">
    <property type="entry name" value="AMELOGENIN"/>
    <property type="match status" value="1"/>
</dbReference>
<protein>
    <submittedName>
        <fullName evidence="4">Vegetative incompatibility protein HET-E-1</fullName>
    </submittedName>
</protein>
<name>A0A8H6Y4G0_9AGAR</name>
<dbReference type="AlphaFoldDB" id="A0A8H6Y4G0"/>
<dbReference type="Gene3D" id="3.40.50.300">
    <property type="entry name" value="P-loop containing nucleotide triphosphate hydrolases"/>
    <property type="match status" value="1"/>
</dbReference>
<evidence type="ECO:0000313" key="5">
    <source>
        <dbReference type="Proteomes" id="UP000623467"/>
    </source>
</evidence>
<evidence type="ECO:0000259" key="3">
    <source>
        <dbReference type="PROSITE" id="PS50837"/>
    </source>
</evidence>
<proteinExistence type="predicted"/>
<reference evidence="4" key="1">
    <citation type="submission" date="2020-05" db="EMBL/GenBank/DDBJ databases">
        <title>Mycena genomes resolve the evolution of fungal bioluminescence.</title>
        <authorList>
            <person name="Tsai I.J."/>
        </authorList>
    </citation>
    <scope>NUCLEOTIDE SEQUENCE</scope>
    <source>
        <strain evidence="4">160909Yilan</strain>
    </source>
</reference>
<dbReference type="PANTHER" id="PTHR10039:SF17">
    <property type="entry name" value="FUNGAL STAND N-TERMINAL GOODBYE DOMAIN-CONTAINING PROTEIN-RELATED"/>
    <property type="match status" value="1"/>
</dbReference>
<sequence>MANFLHSVKDRAHKFTQKLSPAPSRRQSRNTTPAPSNKQDSESSPATTLISPFIPESAPRQVDYGEDSSRGMKAVATAQSKPGIDRDIDLYSKSTDTWLSEPDWQAWNIDGYTISELRAWGDNHGDSNWRKLADKINESLKSRTLEAVLGFIPDSPFPAKTLVNALLSIVELGIRVPLIQEKVYKFAHDAIEYIRTLVETADALGGAWNAKDDLEEICMAVNDICKWASEHARKCAVSTNDLGDWQSKFAKAKEMFLTRTVLKIRIEQANVECKHFIKEKLAHHVATQYKFTDQSKSLCAPGTRVEIQADILKWLSPQPGTNERIFWITGIAGSGKSTLSAPLIDTLRKEGTPVAAQFFISRNIPETIDPSKIIPTIALQLAEYFPAAARIIHDTLKGGFPPSRKEQVETLLLAPIWELSKYCDIVIIIDALDELLNAAKSVLEILSIIAPLDCELPDNVRFLVTSRPEHWADISRSKTLKLTVFKQYPLLTESSVVEVHNFIIVRMQEITPDEPGWENWPDPNELQHLSDKANGLFHYAATALHWIEDQIHKHNRACRTWVIDKVTHKGGLNQLKDLYRLILTSFEDIDHPAQDAQQHAVRLASFQHVIGTILVLRKPLTIHQIIALLADIDVEDLDVAYFLQQMRSVLIPGTVTSFEEATPQIHKSFCDYIMDEDDQWNSVYLRVMHTL</sequence>